<dbReference type="AlphaFoldDB" id="A0A8X7CFP3"/>
<protein>
    <submittedName>
        <fullName evidence="2">Uncharacterized protein</fullName>
    </submittedName>
</protein>
<name>A0A8X7CFP3_9ARAC</name>
<feature type="compositionally biased region" description="Low complexity" evidence="1">
    <location>
        <begin position="126"/>
        <end position="136"/>
    </location>
</feature>
<feature type="compositionally biased region" description="Basic residues" evidence="1">
    <location>
        <begin position="111"/>
        <end position="121"/>
    </location>
</feature>
<accession>A0A8X7CFP3</accession>
<gene>
    <name evidence="2" type="primary">evm_009189</name>
    <name evidence="2" type="ORF">TNIN_355801</name>
</gene>
<dbReference type="OrthoDB" id="6430887at2759"/>
<reference evidence="2" key="1">
    <citation type="submission" date="2020-08" db="EMBL/GenBank/DDBJ databases">
        <title>Multicomponent nature underlies the extraordinary mechanical properties of spider dragline silk.</title>
        <authorList>
            <person name="Kono N."/>
            <person name="Nakamura H."/>
            <person name="Mori M."/>
            <person name="Yoshida Y."/>
            <person name="Ohtoshi R."/>
            <person name="Malay A.D."/>
            <person name="Moran D.A.P."/>
            <person name="Tomita M."/>
            <person name="Numata K."/>
            <person name="Arakawa K."/>
        </authorList>
    </citation>
    <scope>NUCLEOTIDE SEQUENCE</scope>
</reference>
<evidence type="ECO:0000313" key="2">
    <source>
        <dbReference type="EMBL" id="GFY64746.1"/>
    </source>
</evidence>
<keyword evidence="3" id="KW-1185">Reference proteome</keyword>
<organism evidence="2 3">
    <name type="scientific">Trichonephila inaurata madagascariensis</name>
    <dbReference type="NCBI Taxonomy" id="2747483"/>
    <lineage>
        <taxon>Eukaryota</taxon>
        <taxon>Metazoa</taxon>
        <taxon>Ecdysozoa</taxon>
        <taxon>Arthropoda</taxon>
        <taxon>Chelicerata</taxon>
        <taxon>Arachnida</taxon>
        <taxon>Araneae</taxon>
        <taxon>Araneomorphae</taxon>
        <taxon>Entelegynae</taxon>
        <taxon>Araneoidea</taxon>
        <taxon>Nephilidae</taxon>
        <taxon>Trichonephila</taxon>
        <taxon>Trichonephila inaurata</taxon>
    </lineage>
</organism>
<sequence length="187" mass="21720">MYTMRYVIDVDAARLQRFIDLYTISDVNEAFDRKKLRNFDASNLPLEKAASSSFCEKLYMYHWNNAHLKISHYQPENNGCAFENDKYHFKWFEGDQLPSYVNSIRSGGPLRKNRGPKRQLKKRELPSSSNSNCLLNKKLRQSEATLQQRETIPYHLRLRNRVTKEAGNRSSGGKMEAQGGPVRSRGE</sequence>
<evidence type="ECO:0000256" key="1">
    <source>
        <dbReference type="SAM" id="MobiDB-lite"/>
    </source>
</evidence>
<feature type="region of interest" description="Disordered" evidence="1">
    <location>
        <begin position="159"/>
        <end position="187"/>
    </location>
</feature>
<comment type="caution">
    <text evidence="2">The sequence shown here is derived from an EMBL/GenBank/DDBJ whole genome shotgun (WGS) entry which is preliminary data.</text>
</comment>
<dbReference type="Proteomes" id="UP000886998">
    <property type="component" value="Unassembled WGS sequence"/>
</dbReference>
<feature type="region of interest" description="Disordered" evidence="1">
    <location>
        <begin position="104"/>
        <end position="136"/>
    </location>
</feature>
<proteinExistence type="predicted"/>
<evidence type="ECO:0000313" key="3">
    <source>
        <dbReference type="Proteomes" id="UP000886998"/>
    </source>
</evidence>
<dbReference type="EMBL" id="BMAV01015385">
    <property type="protein sequence ID" value="GFY64746.1"/>
    <property type="molecule type" value="Genomic_DNA"/>
</dbReference>